<feature type="domain" description="Cytidyltransferase-like" evidence="3">
    <location>
        <begin position="21"/>
        <end position="102"/>
    </location>
</feature>
<dbReference type="EMBL" id="WFLM01000001">
    <property type="protein sequence ID" value="KAB8040378.1"/>
    <property type="molecule type" value="Genomic_DNA"/>
</dbReference>
<evidence type="ECO:0000256" key="2">
    <source>
        <dbReference type="ARBA" id="ARBA00022695"/>
    </source>
</evidence>
<dbReference type="SUPFAM" id="SSF52374">
    <property type="entry name" value="Nucleotidylyl transferase"/>
    <property type="match status" value="1"/>
</dbReference>
<dbReference type="NCBIfam" id="TIGR00125">
    <property type="entry name" value="cyt_tran_rel"/>
    <property type="match status" value="1"/>
</dbReference>
<dbReference type="PANTHER" id="PTHR21342:SF0">
    <property type="entry name" value="BIFUNCTIONAL NMN ADENYLYLTRANSFERASE_NUDIX HYDROLASE"/>
    <property type="match status" value="1"/>
</dbReference>
<dbReference type="GO" id="GO:0016779">
    <property type="term" value="F:nucleotidyltransferase activity"/>
    <property type="evidence" value="ECO:0007669"/>
    <property type="project" value="UniProtKB-KW"/>
</dbReference>
<accession>A0A6N6VZV0</accession>
<protein>
    <submittedName>
        <fullName evidence="4">Adenylyltransferase/cytidyltransferase family protein</fullName>
    </submittedName>
</protein>
<evidence type="ECO:0000256" key="1">
    <source>
        <dbReference type="ARBA" id="ARBA00022679"/>
    </source>
</evidence>
<gene>
    <name evidence="4" type="ORF">GCL60_00235</name>
</gene>
<dbReference type="PANTHER" id="PTHR21342">
    <property type="entry name" value="PHOSPHOPANTETHEINE ADENYLYLTRANSFERASE"/>
    <property type="match status" value="1"/>
</dbReference>
<reference evidence="4 5" key="1">
    <citation type="submission" date="2019-10" db="EMBL/GenBank/DDBJ databases">
        <title>New species of Slilvanegrellaceae.</title>
        <authorList>
            <person name="Pitt A."/>
            <person name="Hahn M.W."/>
        </authorList>
    </citation>
    <scope>NUCLEOTIDE SEQUENCE [LARGE SCALE GENOMIC DNA]</scope>
    <source>
        <strain evidence="4 5">SP-Ram-0.45-NSY-1</strain>
    </source>
</reference>
<evidence type="ECO:0000313" key="4">
    <source>
        <dbReference type="EMBL" id="KAB8040378.1"/>
    </source>
</evidence>
<dbReference type="AlphaFoldDB" id="A0A6N6VZV0"/>
<evidence type="ECO:0000259" key="3">
    <source>
        <dbReference type="Pfam" id="PF01467"/>
    </source>
</evidence>
<dbReference type="Pfam" id="PF01467">
    <property type="entry name" value="CTP_transf_like"/>
    <property type="match status" value="1"/>
</dbReference>
<dbReference type="InterPro" id="IPR014729">
    <property type="entry name" value="Rossmann-like_a/b/a_fold"/>
</dbReference>
<keyword evidence="5" id="KW-1185">Reference proteome</keyword>
<proteinExistence type="predicted"/>
<dbReference type="Gene3D" id="3.40.50.620">
    <property type="entry name" value="HUPs"/>
    <property type="match status" value="1"/>
</dbReference>
<dbReference type="Proteomes" id="UP000437748">
    <property type="component" value="Unassembled WGS sequence"/>
</dbReference>
<dbReference type="InterPro" id="IPR004821">
    <property type="entry name" value="Cyt_trans-like"/>
</dbReference>
<name>A0A6N6VZV0_9BACT</name>
<organism evidence="4 5">
    <name type="scientific">Silvanigrella paludirubra</name>
    <dbReference type="NCBI Taxonomy" id="2499159"/>
    <lineage>
        <taxon>Bacteria</taxon>
        <taxon>Pseudomonadati</taxon>
        <taxon>Bdellovibrionota</taxon>
        <taxon>Oligoflexia</taxon>
        <taxon>Silvanigrellales</taxon>
        <taxon>Silvanigrellaceae</taxon>
        <taxon>Silvanigrella</taxon>
    </lineage>
</organism>
<sequence>MLKVRGLKMTNSKEYPYAASVYIGRFQPFHNGHLNSIKSALQKSHRLILVLGGAYLSPSIRGPWSIEERIQMIKTCLTKQQLNRIDFVYVRDRLYCEQLWIQNVKGEVAKLIDTNLPIAIIGHEKDSSSYYLKVFPQWFFLETGNFKGINATDIRKAYFLSENLKSAYDKTPKPISNWLKNYRKKNAFKIIKEKYNYIQKMLSNTKLNMNNDVFNVFIICNNYVLLLKSKQTLRKHLFSMPEIEELNQNDPKNSILSEIIFKNSSIKLNFELLNHRIFDYSGRYPIGVQKSNTFYFKLNHENLPVVLPGKNSEHVEWILLDDIHLLENQIYSDHFQIMSWFLNTTSS</sequence>
<evidence type="ECO:0000313" key="5">
    <source>
        <dbReference type="Proteomes" id="UP000437748"/>
    </source>
</evidence>
<keyword evidence="1 4" id="KW-0808">Transferase</keyword>
<keyword evidence="2 4" id="KW-0548">Nucleotidyltransferase</keyword>
<comment type="caution">
    <text evidence="4">The sequence shown here is derived from an EMBL/GenBank/DDBJ whole genome shotgun (WGS) entry which is preliminary data.</text>
</comment>